<evidence type="ECO:0000313" key="2">
    <source>
        <dbReference type="EMBL" id="SAI46873.1"/>
    </source>
</evidence>
<proteinExistence type="predicted"/>
<protein>
    <submittedName>
        <fullName evidence="2">Flp pilus assembly protein TadD, contains TPR repeats</fullName>
    </submittedName>
</protein>
<dbReference type="SUPFAM" id="SSF48452">
    <property type="entry name" value="TPR-like"/>
    <property type="match status" value="2"/>
</dbReference>
<feature type="domain" description="PIN" evidence="1">
    <location>
        <begin position="968"/>
        <end position="1106"/>
    </location>
</feature>
<accession>A0A157QLU0</accession>
<sequence>MTNTDGVAVPEPGNDKVWESWVQDLLSKKHGDTAVAYGRSGQKQHGIDFVIGATPGRIGVQCKFVKSGSKLDLKQVKEDYAAALQVSPPLAEFHLYTSAESDTHTIDLLATYAQEVAGTGPTFRYFMRRDFESEVRQYGLLPRLLGLDVSFSVMASETSTNPAADARLVAKSDATVRGPTSMVYGQMLESVRLLVQQGNMAAADGLVKVLLSTRHDLSDSELARVYATQAILASRNGDPAAAARLWRASADIEPQVALQQARRAQAFLCEDRYAEAYAQAVAVMAMPSPPALAAVVLIVSAGQLGKRREAEALLTPRLKQERDIALVRAYDALEDGRFEEADQIRRDLELLHPDECDTRLIHANSLFQRALGGLEKRRPEAIQQRNRGDLIDAKALYQQALQRYDPKWERSVWLPAALNLVSVLKILGQYREAADVASSAVGHYGTDIEDFPSLAIALAEGGRASEALRHIESIASPAPALRIAQASALLHLNQFTKALTVLKACADQLNGLDADNARWMLLYAQWKVQATPDLERLTEDFYDKAEDKLSACQRIVQNASHLGFPALSEQYAKRAIALYEQAPDPDRRLFIANAKLIIDDPEGAVEILSPAIELDRPQGGPLEELYAFCLLRLHRLESLDKLLSGLPADSAESARFDGYRIDAALQRGDRPQALTAVQAALQRNPSEIKLRTLEALLLREAGLVDQAKDRLSTIEYRTQAPLNSIALFAREARLLGACEQADEFVYRWIRENGEDPENVAWFLAQFLMARASSDVDTLDTVTTQCGLSLQATRGEPKERWLVIDSRFPEAAATGWFTPNSHGMQALLGRRCGDVVDLPVFPGGPFLIKNILPIHGGAFKLLMSHYGDSTPMSASLRQMSIQTIDGRPDLTNVFEQLDASRNATQHALAIYAETPISLGHLAGLMRRNPLDIWRGLYGGTEHHVRSESAGNALLAPVVSALGSPAPTIILDPITLVSWTHWGLLPLAKRLFPRISMTASAVDILNQKIAEVASMGDGPQMQLAAGDQPGQYTRIEVTPAMMQAERDWLEKASQFIREAVSVCPTPLTGLPEDVYSTMRYNWPPYLADQMQLAAHQQGILVADDLFIERLCVLLKLTQASTRLLFLGAHRNAHIDVVQYTSILAKLAEANYEFISFSHTDLIGASTLHGVTPTPALVALLRYMSVPSLDLRSALQVLANYWQIATDSQMSTHLVEATVSIALSALTRHATRCSPEIIDALDTFARDIIGGKYGAVIHAALSQWCSAHFLPSPPAYSSSTLGEDGSARRGGQ</sequence>
<dbReference type="InterPro" id="IPR011990">
    <property type="entry name" value="TPR-like_helical_dom_sf"/>
</dbReference>
<organism evidence="2 3">
    <name type="scientific">Bordetella ansorpii</name>
    <dbReference type="NCBI Taxonomy" id="288768"/>
    <lineage>
        <taxon>Bacteria</taxon>
        <taxon>Pseudomonadati</taxon>
        <taxon>Pseudomonadota</taxon>
        <taxon>Betaproteobacteria</taxon>
        <taxon>Burkholderiales</taxon>
        <taxon>Alcaligenaceae</taxon>
        <taxon>Bordetella</taxon>
    </lineage>
</organism>
<dbReference type="Proteomes" id="UP000077037">
    <property type="component" value="Unassembled WGS sequence"/>
</dbReference>
<evidence type="ECO:0000313" key="3">
    <source>
        <dbReference type="Proteomes" id="UP000077037"/>
    </source>
</evidence>
<name>A0A157QLU0_9BORD</name>
<dbReference type="Gene3D" id="1.25.40.10">
    <property type="entry name" value="Tetratricopeptide repeat domain"/>
    <property type="match status" value="2"/>
</dbReference>
<dbReference type="InterPro" id="IPR048987">
    <property type="entry name" value="PIN-TPR-GreABC"/>
</dbReference>
<gene>
    <name evidence="2" type="ORF">SAMEA1982600_03733</name>
</gene>
<dbReference type="RefSeq" id="WP_156523151.1">
    <property type="nucleotide sequence ID" value="NZ_FKBS01000025.1"/>
</dbReference>
<dbReference type="Pfam" id="PF20698">
    <property type="entry name" value="PIN-TPR-GreABC"/>
    <property type="match status" value="1"/>
</dbReference>
<dbReference type="EMBL" id="FKBS01000025">
    <property type="protein sequence ID" value="SAI46873.1"/>
    <property type="molecule type" value="Genomic_DNA"/>
</dbReference>
<evidence type="ECO:0000259" key="1">
    <source>
        <dbReference type="Pfam" id="PF20698"/>
    </source>
</evidence>
<reference evidence="2 3" key="1">
    <citation type="submission" date="2016-03" db="EMBL/GenBank/DDBJ databases">
        <authorList>
            <consortium name="Pathogen Informatics"/>
        </authorList>
    </citation>
    <scope>NUCLEOTIDE SEQUENCE [LARGE SCALE GENOMIC DNA]</scope>
    <source>
        <strain evidence="2 3">NCTC13364</strain>
    </source>
</reference>
<dbReference type="OrthoDB" id="8912424at2"/>